<organism evidence="1 2">
    <name type="scientific">Coilia grayii</name>
    <name type="common">Gray's grenadier anchovy</name>
    <dbReference type="NCBI Taxonomy" id="363190"/>
    <lineage>
        <taxon>Eukaryota</taxon>
        <taxon>Metazoa</taxon>
        <taxon>Chordata</taxon>
        <taxon>Craniata</taxon>
        <taxon>Vertebrata</taxon>
        <taxon>Euteleostomi</taxon>
        <taxon>Actinopterygii</taxon>
        <taxon>Neopterygii</taxon>
        <taxon>Teleostei</taxon>
        <taxon>Clupei</taxon>
        <taxon>Clupeiformes</taxon>
        <taxon>Clupeoidei</taxon>
        <taxon>Engraulidae</taxon>
        <taxon>Coilinae</taxon>
        <taxon>Coilia</taxon>
    </lineage>
</organism>
<accession>A0ABD1KCK0</accession>
<reference evidence="1 2" key="1">
    <citation type="submission" date="2024-09" db="EMBL/GenBank/DDBJ databases">
        <title>A chromosome-level genome assembly of Gray's grenadier anchovy, Coilia grayii.</title>
        <authorList>
            <person name="Fu Z."/>
        </authorList>
    </citation>
    <scope>NUCLEOTIDE SEQUENCE [LARGE SCALE GENOMIC DNA]</scope>
    <source>
        <strain evidence="1">G4</strain>
        <tissue evidence="1">Muscle</tissue>
    </source>
</reference>
<comment type="caution">
    <text evidence="1">The sequence shown here is derived from an EMBL/GenBank/DDBJ whole genome shotgun (WGS) entry which is preliminary data.</text>
</comment>
<dbReference type="EMBL" id="JBHFQA010000006">
    <property type="protein sequence ID" value="KAL2096900.1"/>
    <property type="molecule type" value="Genomic_DNA"/>
</dbReference>
<dbReference type="PANTHER" id="PTHR31025:SF27">
    <property type="entry name" value="SI:CH211-193K19.2-RELATED"/>
    <property type="match status" value="1"/>
</dbReference>
<dbReference type="AlphaFoldDB" id="A0ABD1KCK0"/>
<evidence type="ECO:0000313" key="1">
    <source>
        <dbReference type="EMBL" id="KAL2096900.1"/>
    </source>
</evidence>
<dbReference type="Proteomes" id="UP001591681">
    <property type="component" value="Unassembled WGS sequence"/>
</dbReference>
<evidence type="ECO:0000313" key="2">
    <source>
        <dbReference type="Proteomes" id="UP001591681"/>
    </source>
</evidence>
<proteinExistence type="predicted"/>
<protein>
    <submittedName>
        <fullName evidence="1">Uncharacterized protein</fullName>
    </submittedName>
</protein>
<dbReference type="PANTHER" id="PTHR31025">
    <property type="entry name" value="SI:CH211-196P9.1-RELATED"/>
    <property type="match status" value="1"/>
</dbReference>
<keyword evidence="2" id="KW-1185">Reference proteome</keyword>
<sequence>MERQVLLKEVKKWNNGKIIREKMAKTFALRRQEIVEKQPRVEELQERWPAMFQEDEINAEFLRITTVPLQPRFLAGLDKQSSQLLQVMRKKGGAVGEKIRDILKPLDQGVDMNIRREGILKSLVIYLGEDVRHLIKEYLVVQKEEAEAELENATMAIFVLRDGDDLSPPKDIGLVIDGVEVLNNLFSIASACAMLFGLTYAVSLSYPVELKYTFETFNLSYPVELKYTFETFNLSYPVELKYPFETFNLSYPVELKYPFETFNLSYPVELKYPFETFNLSYPVELKYTFETFNLSYPVELRYTFETFNLSYPVELRYTFETFNLSYPVELRYTFETFNLSHVVLKPTRRLSDAGRCGEEVHGIRQVRLRNREVISRSIRCQ</sequence>
<name>A0ABD1KCK0_9TELE</name>
<gene>
    <name evidence="1" type="ORF">ACEWY4_006107</name>
</gene>